<dbReference type="InterPro" id="IPR024087">
    <property type="entry name" value="Creatininase-like_sf"/>
</dbReference>
<dbReference type="RefSeq" id="WP_344073228.1">
    <property type="nucleotide sequence ID" value="NZ_BAAAPL010000002.1"/>
</dbReference>
<evidence type="ECO:0000256" key="5">
    <source>
        <dbReference type="ARBA" id="ARBA00024029"/>
    </source>
</evidence>
<gene>
    <name evidence="6" type="ORF">GCM10009808_25400</name>
</gene>
<dbReference type="Gene3D" id="3.40.50.10310">
    <property type="entry name" value="Creatininase"/>
    <property type="match status" value="1"/>
</dbReference>
<dbReference type="Pfam" id="PF02633">
    <property type="entry name" value="Creatininase"/>
    <property type="match status" value="1"/>
</dbReference>
<protein>
    <submittedName>
        <fullName evidence="6">Creatininase family protein</fullName>
    </submittedName>
</protein>
<keyword evidence="7" id="KW-1185">Reference proteome</keyword>
<dbReference type="PANTHER" id="PTHR35005:SF1">
    <property type="entry name" value="2-AMINO-5-FORMYLAMINO-6-RIBOSYLAMINOPYRIMIDIN-4(3H)-ONE 5'-MONOPHOSPHATE DEFORMYLASE"/>
    <property type="match status" value="1"/>
</dbReference>
<keyword evidence="3" id="KW-0378">Hydrolase</keyword>
<comment type="caution">
    <text evidence="6">The sequence shown here is derived from an EMBL/GenBank/DDBJ whole genome shotgun (WGS) entry which is preliminary data.</text>
</comment>
<evidence type="ECO:0000313" key="6">
    <source>
        <dbReference type="EMBL" id="GAA1706317.1"/>
    </source>
</evidence>
<organism evidence="6 7">
    <name type="scientific">Microbacterium sediminicola</name>
    <dbReference type="NCBI Taxonomy" id="415210"/>
    <lineage>
        <taxon>Bacteria</taxon>
        <taxon>Bacillati</taxon>
        <taxon>Actinomycetota</taxon>
        <taxon>Actinomycetes</taxon>
        <taxon>Micrococcales</taxon>
        <taxon>Microbacteriaceae</taxon>
        <taxon>Microbacterium</taxon>
    </lineage>
</organism>
<keyword evidence="2" id="KW-0479">Metal-binding</keyword>
<comment type="cofactor">
    <cofactor evidence="1">
        <name>Zn(2+)</name>
        <dbReference type="ChEBI" id="CHEBI:29105"/>
    </cofactor>
</comment>
<keyword evidence="4" id="KW-0862">Zinc</keyword>
<dbReference type="EMBL" id="BAAAPL010000002">
    <property type="protein sequence ID" value="GAA1706317.1"/>
    <property type="molecule type" value="Genomic_DNA"/>
</dbReference>
<evidence type="ECO:0000313" key="7">
    <source>
        <dbReference type="Proteomes" id="UP001501690"/>
    </source>
</evidence>
<proteinExistence type="inferred from homology"/>
<evidence type="ECO:0000256" key="1">
    <source>
        <dbReference type="ARBA" id="ARBA00001947"/>
    </source>
</evidence>
<name>A0ABP4ULX5_9MICO</name>
<reference evidence="7" key="1">
    <citation type="journal article" date="2019" name="Int. J. Syst. Evol. Microbiol.">
        <title>The Global Catalogue of Microorganisms (GCM) 10K type strain sequencing project: providing services to taxonomists for standard genome sequencing and annotation.</title>
        <authorList>
            <consortium name="The Broad Institute Genomics Platform"/>
            <consortium name="The Broad Institute Genome Sequencing Center for Infectious Disease"/>
            <person name="Wu L."/>
            <person name="Ma J."/>
        </authorList>
    </citation>
    <scope>NUCLEOTIDE SEQUENCE [LARGE SCALE GENOMIC DNA]</scope>
    <source>
        <strain evidence="7">JCM 15577</strain>
    </source>
</reference>
<comment type="similarity">
    <text evidence="5">Belongs to the creatininase superfamily.</text>
</comment>
<evidence type="ECO:0000256" key="2">
    <source>
        <dbReference type="ARBA" id="ARBA00022723"/>
    </source>
</evidence>
<accession>A0ABP4ULX5</accession>
<dbReference type="InterPro" id="IPR003785">
    <property type="entry name" value="Creatininase/forma_Hydrolase"/>
</dbReference>
<dbReference type="Proteomes" id="UP001501690">
    <property type="component" value="Unassembled WGS sequence"/>
</dbReference>
<dbReference type="PANTHER" id="PTHR35005">
    <property type="entry name" value="3-DEHYDRO-SCYLLO-INOSOSE HYDROLASE"/>
    <property type="match status" value="1"/>
</dbReference>
<evidence type="ECO:0000256" key="4">
    <source>
        <dbReference type="ARBA" id="ARBA00022833"/>
    </source>
</evidence>
<evidence type="ECO:0000256" key="3">
    <source>
        <dbReference type="ARBA" id="ARBA00022801"/>
    </source>
</evidence>
<sequence length="277" mass="29151">MSEITTDEGRRARAFATLPFTEIEKRITADSLLVVPVGAIEQHGAHLPLNTDAVVSEEVAAAAVARAVDAGVDAWLLPPLQITKSDEHDWSAGTLWLSESTMMQTLIDLGRSVTATAARTLVFVNGHGGNVGPLAVACRELRRRFGLRTFAMPAALRAPAPWTDAAGTVHGGQENGMDIHAGFCETSVMMHLRPDLVDAGAFARNVPDWLAEFDDIRFNGGFVSFGWTSDDFGPSGVIGDPTGATAAAGAEIFAGSVAKVAGALAQIQRAAAHLPLR</sequence>
<dbReference type="SUPFAM" id="SSF102215">
    <property type="entry name" value="Creatininase"/>
    <property type="match status" value="1"/>
</dbReference>